<keyword evidence="5" id="KW-1185">Reference proteome</keyword>
<name>A0A327X7V7_LARAB</name>
<dbReference type="GO" id="GO:0005975">
    <property type="term" value="P:carbohydrate metabolic process"/>
    <property type="evidence" value="ECO:0007669"/>
    <property type="project" value="InterPro"/>
</dbReference>
<evidence type="ECO:0000256" key="1">
    <source>
        <dbReference type="SAM" id="SignalP"/>
    </source>
</evidence>
<dbReference type="Proteomes" id="UP000248790">
    <property type="component" value="Unassembled WGS sequence"/>
</dbReference>
<sequence>MKKAFFRWCAVFWFGWGAGPALAQDFVLQTETFKPYVTAFNENDEELYKQLIPNSKAWAFLSQQIPLFECPDKQLEQTYYFRWWTFRKHLKQTPAGYIVTEFLPDVGWAGKYNSINCPAGHHFYEGRWLRDNKYLKDYARFWFRGGGSPRAYSSWAADAISAFGKVHSDTAFLTDLLPDLITDFQEWEKIRLDSTGMFWQTDNRDGMEISIAGLLGQKNEGYRATINSYMFGNARALATIAQMAGNKTVANEYTWKAATIRRQILTRLWDDKAKFFKVIPRGAGSLVRADVRELHGFTPWYFSIPEEKHAVAWAQLTDQQGFWAPYGPTTAEQRHPGFQLLYEGHECQWNGPSWPFSTTITLTALANLLNDYNQKVLGKRDFWNLLLAYSRSQERIREDGRRVPWIDENLNPYTGDWISRTRLSTMENGSWSAKKGGRERGKDYNHSAFCDHVISGLIGIRPSHTNELVINPLLPEDTWDYFCLDRVPYHGKMLTVLYDKTGKKYGKGIGFRVFVNGIEKASAAHLQRLTLSI</sequence>
<dbReference type="InterPro" id="IPR005194">
    <property type="entry name" value="Glyco_hydro_65_C"/>
</dbReference>
<dbReference type="InterPro" id="IPR012341">
    <property type="entry name" value="6hp_glycosidase-like_sf"/>
</dbReference>
<feature type="signal peptide" evidence="1">
    <location>
        <begin position="1"/>
        <end position="23"/>
    </location>
</feature>
<protein>
    <recommendedName>
        <fullName evidence="6">Trehalase</fullName>
    </recommendedName>
</protein>
<evidence type="ECO:0000259" key="3">
    <source>
        <dbReference type="Pfam" id="PF22422"/>
    </source>
</evidence>
<dbReference type="AlphaFoldDB" id="A0A327X7V7"/>
<dbReference type="Pfam" id="PF03633">
    <property type="entry name" value="Glyco_hydro_65C"/>
    <property type="match status" value="1"/>
</dbReference>
<evidence type="ECO:0000313" key="5">
    <source>
        <dbReference type="Proteomes" id="UP000248790"/>
    </source>
</evidence>
<reference evidence="4 5" key="1">
    <citation type="submission" date="2018-06" db="EMBL/GenBank/DDBJ databases">
        <title>Genomic Encyclopedia of Archaeal and Bacterial Type Strains, Phase II (KMG-II): from individual species to whole genera.</title>
        <authorList>
            <person name="Goeker M."/>
        </authorList>
    </citation>
    <scope>NUCLEOTIDE SEQUENCE [LARGE SCALE GENOMIC DNA]</scope>
    <source>
        <strain evidence="4 5">DSM 21851</strain>
    </source>
</reference>
<gene>
    <name evidence="4" type="ORF">LX87_01209</name>
</gene>
<dbReference type="InterPro" id="IPR054491">
    <property type="entry name" value="MGH1-like_GH"/>
</dbReference>
<dbReference type="SUPFAM" id="SSF48208">
    <property type="entry name" value="Six-hairpin glycosidases"/>
    <property type="match status" value="1"/>
</dbReference>
<proteinExistence type="predicted"/>
<organism evidence="4 5">
    <name type="scientific">Larkinella arboricola</name>
    <dbReference type="NCBI Taxonomy" id="643671"/>
    <lineage>
        <taxon>Bacteria</taxon>
        <taxon>Pseudomonadati</taxon>
        <taxon>Bacteroidota</taxon>
        <taxon>Cytophagia</taxon>
        <taxon>Cytophagales</taxon>
        <taxon>Spirosomataceae</taxon>
        <taxon>Larkinella</taxon>
    </lineage>
</organism>
<dbReference type="InterPro" id="IPR008928">
    <property type="entry name" value="6-hairpin_glycosidase_sf"/>
</dbReference>
<accession>A0A327X7V7</accession>
<feature type="domain" description="Mannosylglycerate hydrolase MGH1-like glycoside hydrolase" evidence="3">
    <location>
        <begin position="111"/>
        <end position="447"/>
    </location>
</feature>
<keyword evidence="1" id="KW-0732">Signal</keyword>
<comment type="caution">
    <text evidence="4">The sequence shown here is derived from an EMBL/GenBank/DDBJ whole genome shotgun (WGS) entry which is preliminary data.</text>
</comment>
<feature type="domain" description="Glycoside hydrolase family 65 C-terminal" evidence="2">
    <location>
        <begin position="464"/>
        <end position="517"/>
    </location>
</feature>
<dbReference type="EMBL" id="QLMC01000001">
    <property type="protein sequence ID" value="RAK03087.1"/>
    <property type="molecule type" value="Genomic_DNA"/>
</dbReference>
<evidence type="ECO:0008006" key="6">
    <source>
        <dbReference type="Google" id="ProtNLM"/>
    </source>
</evidence>
<dbReference type="Pfam" id="PF22422">
    <property type="entry name" value="MGH1-like_GH"/>
    <property type="match status" value="1"/>
</dbReference>
<dbReference type="OrthoDB" id="231241at2"/>
<feature type="chain" id="PRO_5016453936" description="Trehalase" evidence="1">
    <location>
        <begin position="24"/>
        <end position="533"/>
    </location>
</feature>
<evidence type="ECO:0000259" key="2">
    <source>
        <dbReference type="Pfam" id="PF03633"/>
    </source>
</evidence>
<dbReference type="Gene3D" id="1.50.10.10">
    <property type="match status" value="1"/>
</dbReference>
<evidence type="ECO:0000313" key="4">
    <source>
        <dbReference type="EMBL" id="RAK03087.1"/>
    </source>
</evidence>
<dbReference type="RefSeq" id="WP_111627230.1">
    <property type="nucleotide sequence ID" value="NZ_QLMC01000001.1"/>
</dbReference>